<dbReference type="PANTHER" id="PTHR46386">
    <property type="entry name" value="NUCLEAR BODY PROTEIN SP140"/>
    <property type="match status" value="1"/>
</dbReference>
<keyword evidence="4" id="KW-1185">Reference proteome</keyword>
<dbReference type="HOGENOM" id="CLU_015844_0_0_1"/>
<organism evidence="3 4">
    <name type="scientific">Loxodonta africana</name>
    <name type="common">African elephant</name>
    <dbReference type="NCBI Taxonomy" id="9785"/>
    <lineage>
        <taxon>Eukaryota</taxon>
        <taxon>Metazoa</taxon>
        <taxon>Chordata</taxon>
        <taxon>Craniata</taxon>
        <taxon>Vertebrata</taxon>
        <taxon>Euteleostomi</taxon>
        <taxon>Mammalia</taxon>
        <taxon>Eutheria</taxon>
        <taxon>Afrotheria</taxon>
        <taxon>Proboscidea</taxon>
        <taxon>Elephantidae</taxon>
        <taxon>Loxodonta</taxon>
    </lineage>
</organism>
<dbReference type="InterPro" id="IPR043563">
    <property type="entry name" value="Sp110/Sp140/Sp140L-like"/>
</dbReference>
<dbReference type="InParanoid" id="G3T4K8"/>
<dbReference type="PROSITE" id="PS51414">
    <property type="entry name" value="HSR"/>
    <property type="match status" value="1"/>
</dbReference>
<accession>G3T4K8</accession>
<name>G3T4K8_LOXAF</name>
<feature type="compositionally biased region" description="Acidic residues" evidence="1">
    <location>
        <begin position="251"/>
        <end position="262"/>
    </location>
</feature>
<feature type="domain" description="HSR" evidence="2">
    <location>
        <begin position="1"/>
        <end position="99"/>
    </location>
</feature>
<dbReference type="AlphaFoldDB" id="G3T4K8"/>
<dbReference type="GeneTree" id="ENSGT00940000162212"/>
<feature type="region of interest" description="Disordered" evidence="1">
    <location>
        <begin position="250"/>
        <end position="286"/>
    </location>
</feature>
<protein>
    <recommendedName>
        <fullName evidence="2">HSR domain-containing protein</fullName>
    </recommendedName>
</protein>
<dbReference type="GO" id="GO:0005634">
    <property type="term" value="C:nucleus"/>
    <property type="evidence" value="ECO:0007669"/>
    <property type="project" value="InterPro"/>
</dbReference>
<dbReference type="InterPro" id="IPR004865">
    <property type="entry name" value="HSR_dom"/>
</dbReference>
<sequence length="319" mass="35952">ETIFSHYRKHKVEMANAIKKPFPFLEGLRDRGFISDKLYEDSEESCRNLVPIQKVVYNVLKELEKTFDLPLLGALFSEVNKKEYPDLTHICRGFEDVIKEKLHLQEHEKEMPNIQPSLEQDPCVFISASSPSSGETRSLSSELLRSSDRSNINLELKNLNTVEGHQYPEPAASGSSEQVAIQVNNGDARQEVPSPLPSNEEGAELSTRGVQTNSCSVHLVDIKKEKTFHYQGVQASTNRAQASDVIVISSEDSEESNEEGEPLEAYTSAPTNLPDRKPPRLGKKRHSKITVFSTLLTERRDFRESPVFGKSSRKRGKRK</sequence>
<dbReference type="eggNOG" id="KOG2177">
    <property type="taxonomic scope" value="Eukaryota"/>
</dbReference>
<evidence type="ECO:0000313" key="3">
    <source>
        <dbReference type="Ensembl" id="ENSLAFP00000008302.3"/>
    </source>
</evidence>
<feature type="region of interest" description="Disordered" evidence="1">
    <location>
        <begin position="188"/>
        <end position="209"/>
    </location>
</feature>
<dbReference type="PANTHER" id="PTHR46386:SF1">
    <property type="entry name" value="NUCLEAR BODY PROTEIN SP140-LIKE PROTEIN"/>
    <property type="match status" value="1"/>
</dbReference>
<evidence type="ECO:0000313" key="4">
    <source>
        <dbReference type="Proteomes" id="UP000007646"/>
    </source>
</evidence>
<proteinExistence type="predicted"/>
<dbReference type="Pfam" id="PF03172">
    <property type="entry name" value="HSR"/>
    <property type="match status" value="1"/>
</dbReference>
<reference evidence="3" key="2">
    <citation type="submission" date="2025-08" db="UniProtKB">
        <authorList>
            <consortium name="Ensembl"/>
        </authorList>
    </citation>
    <scope>IDENTIFICATION</scope>
    <source>
        <strain evidence="3">Isolate ISIS603380</strain>
    </source>
</reference>
<evidence type="ECO:0000259" key="2">
    <source>
        <dbReference type="PROSITE" id="PS51414"/>
    </source>
</evidence>
<dbReference type="GO" id="GO:0000981">
    <property type="term" value="F:DNA-binding transcription factor activity, RNA polymerase II-specific"/>
    <property type="evidence" value="ECO:0007669"/>
    <property type="project" value="TreeGrafter"/>
</dbReference>
<reference evidence="3 4" key="1">
    <citation type="submission" date="2009-06" db="EMBL/GenBank/DDBJ databases">
        <title>The Genome Sequence of Loxodonta africana (African elephant).</title>
        <authorList>
            <person name="Di Palma F."/>
            <person name="Heiman D."/>
            <person name="Young S."/>
            <person name="Johnson J."/>
            <person name="Lander E.S."/>
            <person name="Lindblad-Toh K."/>
        </authorList>
    </citation>
    <scope>NUCLEOTIDE SEQUENCE [LARGE SCALE GENOMIC DNA]</scope>
    <source>
        <strain evidence="3 4">Isolate ISIS603380</strain>
    </source>
</reference>
<reference evidence="3" key="3">
    <citation type="submission" date="2025-09" db="UniProtKB">
        <authorList>
            <consortium name="Ensembl"/>
        </authorList>
    </citation>
    <scope>IDENTIFICATION</scope>
    <source>
        <strain evidence="3">Isolate ISIS603380</strain>
    </source>
</reference>
<dbReference type="Ensembl" id="ENSLAFT00000009908.3">
    <property type="protein sequence ID" value="ENSLAFP00000008302.3"/>
    <property type="gene ID" value="ENSLAFG00000009902.3"/>
</dbReference>
<dbReference type="Proteomes" id="UP000007646">
    <property type="component" value="Unassembled WGS sequence"/>
</dbReference>
<evidence type="ECO:0000256" key="1">
    <source>
        <dbReference type="SAM" id="MobiDB-lite"/>
    </source>
</evidence>